<dbReference type="Proteomes" id="UP001204439">
    <property type="component" value="Unassembled WGS sequence"/>
</dbReference>
<feature type="domain" description="Secretion system C-terminal sorting" evidence="3">
    <location>
        <begin position="973"/>
        <end position="1049"/>
    </location>
</feature>
<organism evidence="4 5">
    <name type="scientific">Epilithonimonas ginsengisoli</name>
    <dbReference type="NCBI Taxonomy" id="1245592"/>
    <lineage>
        <taxon>Bacteria</taxon>
        <taxon>Pseudomonadati</taxon>
        <taxon>Bacteroidota</taxon>
        <taxon>Flavobacteriia</taxon>
        <taxon>Flavobacteriales</taxon>
        <taxon>Weeksellaceae</taxon>
        <taxon>Chryseobacterium group</taxon>
        <taxon>Epilithonimonas</taxon>
    </lineage>
</organism>
<proteinExistence type="predicted"/>
<evidence type="ECO:0000313" key="5">
    <source>
        <dbReference type="Proteomes" id="UP001204439"/>
    </source>
</evidence>
<dbReference type="InterPro" id="IPR013431">
    <property type="entry name" value="Delta_60_rpt"/>
</dbReference>
<protein>
    <submittedName>
        <fullName evidence="4">T9SS type A sorting domain-containing protein</fullName>
    </submittedName>
</protein>
<name>A0ABU4JGX9_9FLAO</name>
<dbReference type="InterPro" id="IPR026444">
    <property type="entry name" value="Secre_tail"/>
</dbReference>
<dbReference type="NCBIfam" id="TIGR04183">
    <property type="entry name" value="Por_Secre_tail"/>
    <property type="match status" value="1"/>
</dbReference>
<keyword evidence="1 2" id="KW-0732">Signal</keyword>
<dbReference type="PANTHER" id="PTHR42754:SF1">
    <property type="entry name" value="LIPOPROTEIN"/>
    <property type="match status" value="1"/>
</dbReference>
<dbReference type="NCBIfam" id="TIGR02608">
    <property type="entry name" value="delta_60_rpt"/>
    <property type="match status" value="6"/>
</dbReference>
<accession>A0ABU4JGX9</accession>
<dbReference type="PANTHER" id="PTHR42754">
    <property type="entry name" value="ENDOGLUCANASE"/>
    <property type="match status" value="1"/>
</dbReference>
<dbReference type="RefSeq" id="WP_063968699.1">
    <property type="nucleotide sequence ID" value="NZ_JAMXLT020000012.1"/>
</dbReference>
<evidence type="ECO:0000256" key="2">
    <source>
        <dbReference type="SAM" id="SignalP"/>
    </source>
</evidence>
<keyword evidence="5" id="KW-1185">Reference proteome</keyword>
<dbReference type="SUPFAM" id="SSF63829">
    <property type="entry name" value="Calcium-dependent phosphotriesterase"/>
    <property type="match status" value="1"/>
</dbReference>
<dbReference type="Pfam" id="PF18962">
    <property type="entry name" value="Por_Secre_tail"/>
    <property type="match status" value="1"/>
</dbReference>
<reference evidence="4 5" key="1">
    <citation type="submission" date="2023-11" db="EMBL/GenBank/DDBJ databases">
        <title>First isolation, identification, and characterization of non-pathogenic Epilithonimonas ginsengisoli isolated from diseased farmed rainbow trout (Oncorhynchus mykiss) in Chile.</title>
        <authorList>
            <person name="Miranda C.D."/>
            <person name="Irgang R."/>
            <person name="Concha C."/>
            <person name="Rojas R."/>
            <person name="Avendano R."/>
        </authorList>
    </citation>
    <scope>NUCLEOTIDE SEQUENCE [LARGE SCALE GENOMIC DNA]</scope>
    <source>
        <strain evidence="4 5">FP99</strain>
    </source>
</reference>
<dbReference type="EMBL" id="JAMXLT020000012">
    <property type="protein sequence ID" value="MDW8548917.1"/>
    <property type="molecule type" value="Genomic_DNA"/>
</dbReference>
<evidence type="ECO:0000259" key="3">
    <source>
        <dbReference type="Pfam" id="PF18962"/>
    </source>
</evidence>
<feature type="signal peptide" evidence="2">
    <location>
        <begin position="1"/>
        <end position="22"/>
    </location>
</feature>
<comment type="caution">
    <text evidence="4">The sequence shown here is derived from an EMBL/GenBank/DDBJ whole genome shotgun (WGS) entry which is preliminary data.</text>
</comment>
<dbReference type="InterPro" id="IPR011042">
    <property type="entry name" value="6-blade_b-propeller_TolB-like"/>
</dbReference>
<feature type="chain" id="PRO_5045529355" evidence="2">
    <location>
        <begin position="23"/>
        <end position="1050"/>
    </location>
</feature>
<evidence type="ECO:0000313" key="4">
    <source>
        <dbReference type="EMBL" id="MDW8548917.1"/>
    </source>
</evidence>
<evidence type="ECO:0000256" key="1">
    <source>
        <dbReference type="ARBA" id="ARBA00022729"/>
    </source>
</evidence>
<gene>
    <name evidence="4" type="ORF">NG800_008340</name>
</gene>
<dbReference type="Gene3D" id="2.120.10.30">
    <property type="entry name" value="TolB, C-terminal domain"/>
    <property type="match status" value="1"/>
</dbReference>
<dbReference type="SUPFAM" id="SSF101898">
    <property type="entry name" value="NHL repeat"/>
    <property type="match status" value="1"/>
</dbReference>
<sequence>MKFTIRSIVVFVSTAISIGAAAQSTNLKKQNGYLASQKNGSISLLSRWSSFRANDGYKTSFDPQQKMLAQMGLSIPESKISTKTNQFYGGEAYKGNNVPYASITDGLGNTYITGGSSNENQSSGDLFTIKIGPDGQTLWQKRELAAQFAVEYGMQISFDNLGNIIVSGLKWNGNDMDIRVVKYDTSGSKIWDTTFDNGKEGLDVPNSMTTDANGNVYITGIAWSGNSSDFVTIKYNSNGVEQWHHTENPAGGENWNEATAVAVDTFGNVLVTGYSPNSEGWLNYHTIKYNANGSKLWEQDYNYESTDPENIADVTNSVARAITTDSDGNVYVTGTFDTFLNRIGTIKYNSEGQQEWVRTYRSESEGTMGWKIGFNNNALYVAGSHSGGFSDDGTVLLSYTNNGEENWSKETSDLIDINNASLTFDQEGNIITSANGMTPGAEEWEQDVAARAYKYSADGELLGQSAFVISTSTGMASMGQMAGARTDANGNIYFSVNSYYTDKGAVFETVKSTFETTSPTPQWNATYANLGTKDATLLNSFNDKNGNTFSTGSYYNYADGMLNNNYFLVKHNTEGNIVWDAVFNSENGNAAEGIVARADANGNTYVCLLPGFEQNPPALKVMKLSPEGNQIWSKDIEIFNPQVYVMEPQADGSVYLAGTGKQTEGSSSSSFLGIKLAADGSLAWKTYMPGSSDNNIYRINSGKVDSNNRLILTGSHGNGSFISENVDLTTVQFNADGTPGWIAPVTIEGSNSYGTDLYIAEDNSIYVNGYAKNKETYADDIVTAKISATGNILWSKTFGDADRDERSYTIKPFSNGDIAMVGYSLALNGDINNTLVKYNASGDELWNFASENMRYYNDFHIDASDVSYVMDQVLIDPFPHKIFNQPFPIASLIKIDKDGQNKGETFFNGPEYAEFFGQKLIPHSDGRLLLAGSVSNQSFFKGLYFFETEHDETLSLSDDLNSSTTKDALGQNYPNPASNSTTIPFTLISSGKVVIRLYNTQGSLIREIASAVYPAGRNLITFDTKGLPTGIYFYQLESSGIKQAKKMIIK</sequence>